<keyword evidence="2" id="KW-1185">Reference proteome</keyword>
<comment type="caution">
    <text evidence="1">The sequence shown here is derived from an EMBL/GenBank/DDBJ whole genome shotgun (WGS) entry which is preliminary data.</text>
</comment>
<organism evidence="1 2">
    <name type="scientific">Rubellimicrobium thermophilum DSM 16684</name>
    <dbReference type="NCBI Taxonomy" id="1123069"/>
    <lineage>
        <taxon>Bacteria</taxon>
        <taxon>Pseudomonadati</taxon>
        <taxon>Pseudomonadota</taxon>
        <taxon>Alphaproteobacteria</taxon>
        <taxon>Rhodobacterales</taxon>
        <taxon>Roseobacteraceae</taxon>
        <taxon>Rubellimicrobium</taxon>
    </lineage>
</organism>
<dbReference type="AlphaFoldDB" id="S9R3V4"/>
<evidence type="ECO:0000313" key="1">
    <source>
        <dbReference type="EMBL" id="EPX86582.1"/>
    </source>
</evidence>
<sequence>MALPWRWDARLSFGPSRNVNGGAQSPFNVIEGLPFVGVISVDGRALSGWAGVLDLSVTRTLSARETRRWEAGFRIWARGVTLSEEARTLIEAERDPGDPPLTGADFSSNLLEMSLRQDRLAGRWILGTEATAGLVWHGGDLSYGLLRGTAEASHPLGERQDLSLEIFAERRWSQDGERQADRIGGSVEWSLRLDEAGRVALSLGRGTTQSANRNAVSEDWAVQARWTSTEPVGPAALDLRMGAQVIAFPDYAVLFPVPGGRSDERYWASVEATFTEWDMAGFAPVVMIEASRTDSNVSRFDMQGVTVSFGLRSRF</sequence>
<dbReference type="HOGENOM" id="CLU_045106_0_0_5"/>
<gene>
    <name evidence="1" type="ORF">ruthe_01399</name>
</gene>
<protein>
    <submittedName>
        <fullName evidence="1">Uncharacterized protein</fullName>
    </submittedName>
</protein>
<name>S9R3V4_9RHOB</name>
<dbReference type="STRING" id="1123069.ruthe_01399"/>
<accession>S9R3V4</accession>
<dbReference type="Proteomes" id="UP000015346">
    <property type="component" value="Unassembled WGS sequence"/>
</dbReference>
<dbReference type="EMBL" id="AOLV01000010">
    <property type="protein sequence ID" value="EPX86582.1"/>
    <property type="molecule type" value="Genomic_DNA"/>
</dbReference>
<evidence type="ECO:0000313" key="2">
    <source>
        <dbReference type="Proteomes" id="UP000015346"/>
    </source>
</evidence>
<dbReference type="OrthoDB" id="7684399at2"/>
<dbReference type="RefSeq" id="WP_021097490.1">
    <property type="nucleotide sequence ID" value="NZ_KE557320.1"/>
</dbReference>
<proteinExistence type="predicted"/>
<reference evidence="1 2" key="1">
    <citation type="journal article" date="2013" name="Stand. Genomic Sci.">
        <title>Genome sequence of the reddish-pigmented Rubellimicrobium thermophilum type strain (DSM 16684(T)), a member of the Roseobacter clade.</title>
        <authorList>
            <person name="Fiebig A."/>
            <person name="Riedel T."/>
            <person name="Gronow S."/>
            <person name="Petersen J."/>
            <person name="Klenk H.P."/>
            <person name="Goker M."/>
        </authorList>
    </citation>
    <scope>NUCLEOTIDE SEQUENCE [LARGE SCALE GENOMIC DNA]</scope>
    <source>
        <strain evidence="1 2">DSM 16684</strain>
    </source>
</reference>